<dbReference type="GO" id="GO:0045842">
    <property type="term" value="P:positive regulation of mitotic metaphase/anaphase transition"/>
    <property type="evidence" value="ECO:0007669"/>
    <property type="project" value="Ensembl"/>
</dbReference>
<keyword evidence="19" id="KW-0007">Acetylation</keyword>
<dbReference type="SMART" id="SM00504">
    <property type="entry name" value="Ubox"/>
    <property type="match status" value="1"/>
</dbReference>
<comment type="similarity">
    <text evidence="4">Belongs to the NSE2 family.</text>
</comment>
<evidence type="ECO:0000256" key="21">
    <source>
        <dbReference type="ARBA" id="ARBA00023204"/>
    </source>
</evidence>
<dbReference type="GO" id="GO:0061665">
    <property type="term" value="F:SUMO ligase activity"/>
    <property type="evidence" value="ECO:0007669"/>
    <property type="project" value="TreeGrafter"/>
</dbReference>
<dbReference type="PANTHER" id="PTHR21330:SF1">
    <property type="entry name" value="E3 SUMO-PROTEIN LIGASE NSE2"/>
    <property type="match status" value="1"/>
</dbReference>
<evidence type="ECO:0000256" key="28">
    <source>
        <dbReference type="SAM" id="MobiDB-lite"/>
    </source>
</evidence>
<feature type="domain" description="SP-RING-type" evidence="30">
    <location>
        <begin position="215"/>
        <end position="301"/>
    </location>
</feature>
<keyword evidence="8" id="KW-0597">Phosphoprotein</keyword>
<dbReference type="GO" id="GO:0090398">
    <property type="term" value="P:cellular senescence"/>
    <property type="evidence" value="ECO:0007669"/>
    <property type="project" value="Ensembl"/>
</dbReference>
<comment type="pathway">
    <text evidence="3">Protein modification; protein sumoylation.</text>
</comment>
<keyword evidence="15" id="KW-0833">Ubl conjugation pathway</keyword>
<evidence type="ECO:0000259" key="30">
    <source>
        <dbReference type="PROSITE" id="PS51044"/>
    </source>
</evidence>
<dbReference type="UniPathway" id="UPA00886"/>
<evidence type="ECO:0000256" key="2">
    <source>
        <dbReference type="ARBA" id="ARBA00004574"/>
    </source>
</evidence>
<evidence type="ECO:0000256" key="29">
    <source>
        <dbReference type="SAM" id="Phobius"/>
    </source>
</evidence>
<keyword evidence="16" id="KW-0862">Zinc</keyword>
<dbReference type="GO" id="GO:0016567">
    <property type="term" value="P:protein ubiquitination"/>
    <property type="evidence" value="ECO:0007669"/>
    <property type="project" value="InterPro"/>
</dbReference>
<keyword evidence="22" id="KW-0539">Nucleus</keyword>
<evidence type="ECO:0000256" key="10">
    <source>
        <dbReference type="ARBA" id="ARBA00022679"/>
    </source>
</evidence>
<dbReference type="InterPro" id="IPR026846">
    <property type="entry name" value="Nse2(Mms21)"/>
</dbReference>
<evidence type="ECO:0000256" key="27">
    <source>
        <dbReference type="PROSITE-ProRule" id="PRU00452"/>
    </source>
</evidence>
<keyword evidence="29" id="KW-1133">Transmembrane helix</keyword>
<dbReference type="InParanoid" id="A0A7N5JXA9"/>
<dbReference type="GO" id="GO:0000724">
    <property type="term" value="P:double-strand break repair via homologous recombination"/>
    <property type="evidence" value="ECO:0007669"/>
    <property type="project" value="Ensembl"/>
</dbReference>
<evidence type="ECO:0000256" key="9">
    <source>
        <dbReference type="ARBA" id="ARBA00022618"/>
    </source>
</evidence>
<evidence type="ECO:0000256" key="22">
    <source>
        <dbReference type="ARBA" id="ARBA00023242"/>
    </source>
</evidence>
<evidence type="ECO:0000256" key="12">
    <source>
        <dbReference type="ARBA" id="ARBA00022763"/>
    </source>
</evidence>
<comment type="subunit">
    <text evidence="26">Component of the SMC5-SMC6 complex which consists at least of SMC5, SMC6, NSMCE2, NSMCE1, NSMCE4A or EID3 and NSMCE3.</text>
</comment>
<dbReference type="GO" id="GO:0034184">
    <property type="term" value="P:positive regulation of maintenance of mitotic sister chromatid cohesion"/>
    <property type="evidence" value="ECO:0007669"/>
    <property type="project" value="Ensembl"/>
</dbReference>
<keyword evidence="11" id="KW-0479">Metal-binding</keyword>
<evidence type="ECO:0000256" key="6">
    <source>
        <dbReference type="ARBA" id="ARBA00022454"/>
    </source>
</evidence>
<evidence type="ECO:0000256" key="8">
    <source>
        <dbReference type="ARBA" id="ARBA00022553"/>
    </source>
</evidence>
<evidence type="ECO:0000256" key="25">
    <source>
        <dbReference type="ARBA" id="ARBA00032533"/>
    </source>
</evidence>
<dbReference type="GO" id="GO:0004842">
    <property type="term" value="F:ubiquitin-protein transferase activity"/>
    <property type="evidence" value="ECO:0007669"/>
    <property type="project" value="InterPro"/>
</dbReference>
<dbReference type="InterPro" id="IPR013083">
    <property type="entry name" value="Znf_RING/FYVE/PHD"/>
</dbReference>
<dbReference type="GO" id="GO:0016925">
    <property type="term" value="P:protein sumoylation"/>
    <property type="evidence" value="ECO:0007669"/>
    <property type="project" value="UniProtKB-UniPathway"/>
</dbReference>
<evidence type="ECO:0000256" key="14">
    <source>
        <dbReference type="ARBA" id="ARBA00022776"/>
    </source>
</evidence>
<dbReference type="Pfam" id="PF11789">
    <property type="entry name" value="zf-Nse"/>
    <property type="match status" value="1"/>
</dbReference>
<keyword evidence="20" id="KW-0233">DNA recombination</keyword>
<reference evidence="31" key="2">
    <citation type="submission" date="2025-08" db="UniProtKB">
        <authorList>
            <consortium name="Ensembl"/>
        </authorList>
    </citation>
    <scope>IDENTIFICATION</scope>
</reference>
<keyword evidence="13 27" id="KW-0863">Zinc-finger</keyword>
<dbReference type="GO" id="GO:0051301">
    <property type="term" value="P:cell division"/>
    <property type="evidence" value="ECO:0007669"/>
    <property type="project" value="UniProtKB-KW"/>
</dbReference>
<keyword evidence="18" id="KW-0779">Telomere</keyword>
<dbReference type="Proteomes" id="UP000008912">
    <property type="component" value="Unassembled WGS sequence"/>
</dbReference>
<keyword evidence="17" id="KW-0832">Ubl conjugation</keyword>
<evidence type="ECO:0000256" key="15">
    <source>
        <dbReference type="ARBA" id="ARBA00022786"/>
    </source>
</evidence>
<comment type="subcellular location">
    <subcellularLocation>
        <location evidence="2">Chromosome</location>
        <location evidence="2">Telomere</location>
    </subcellularLocation>
    <subcellularLocation>
        <location evidence="1">Nucleus</location>
        <location evidence="1">PML body</location>
    </subcellularLocation>
</comment>
<keyword evidence="10" id="KW-0808">Transferase</keyword>
<evidence type="ECO:0000256" key="13">
    <source>
        <dbReference type="ARBA" id="ARBA00022771"/>
    </source>
</evidence>
<dbReference type="PANTHER" id="PTHR21330">
    <property type="entry name" value="E3 SUMO-PROTEIN LIGASE NSE2"/>
    <property type="match status" value="1"/>
</dbReference>
<evidence type="ECO:0000256" key="24">
    <source>
        <dbReference type="ARBA" id="ARBA00031731"/>
    </source>
</evidence>
<feature type="transmembrane region" description="Helical" evidence="29">
    <location>
        <begin position="6"/>
        <end position="25"/>
    </location>
</feature>
<dbReference type="Ensembl" id="ENSAMET00000029182.1">
    <property type="protein sequence ID" value="ENSAMEP00000031742.1"/>
    <property type="gene ID" value="ENSAMEG00000000369.2"/>
</dbReference>
<dbReference type="GO" id="GO:0016605">
    <property type="term" value="C:PML body"/>
    <property type="evidence" value="ECO:0007669"/>
    <property type="project" value="UniProtKB-SubCell"/>
</dbReference>
<sequence length="308" mass="34630">MWMFTTVLLSYAVIILTPKFYFIVFENLGNNFKMPGRSSSSSGSTGFISFSGIESALSSLKNFQSCISSGMDTASSVALDLVETQTEVSSEYSMDKAMVELAMMDRELSHYVKAVQSAISHVKEDRPEKIPDLKLLVEKKFLALQNKNCDADFQNNAKFVQFKQQLKELKKQSVKPKEDGGHNEVDKIKDKDASRAGNERDGLPADREADGTEGGDEDMIVTQSQTNFICPITQVEMKKPVKNKVCGHTYEEEAIVRMIESKHRRKKKACCPKIGCSHTDVRMSDLIPDEALRRAIENHNKKKNRQSE</sequence>
<organism evidence="31 32">
    <name type="scientific">Ailuropoda melanoleuca</name>
    <name type="common">Giant panda</name>
    <dbReference type="NCBI Taxonomy" id="9646"/>
    <lineage>
        <taxon>Eukaryota</taxon>
        <taxon>Metazoa</taxon>
        <taxon>Chordata</taxon>
        <taxon>Craniata</taxon>
        <taxon>Vertebrata</taxon>
        <taxon>Euteleostomi</taxon>
        <taxon>Mammalia</taxon>
        <taxon>Eutheria</taxon>
        <taxon>Laurasiatheria</taxon>
        <taxon>Carnivora</taxon>
        <taxon>Caniformia</taxon>
        <taxon>Ursidae</taxon>
        <taxon>Ailuropoda</taxon>
    </lineage>
</organism>
<keyword evidence="21" id="KW-0234">DNA repair</keyword>
<dbReference type="InterPro" id="IPR004181">
    <property type="entry name" value="Znf_MIZ"/>
</dbReference>
<evidence type="ECO:0000256" key="23">
    <source>
        <dbReference type="ARBA" id="ARBA00023306"/>
    </source>
</evidence>
<evidence type="ECO:0000313" key="32">
    <source>
        <dbReference type="Proteomes" id="UP000008912"/>
    </source>
</evidence>
<proteinExistence type="inferred from homology"/>
<evidence type="ECO:0000256" key="16">
    <source>
        <dbReference type="ARBA" id="ARBA00022833"/>
    </source>
</evidence>
<evidence type="ECO:0000256" key="26">
    <source>
        <dbReference type="ARBA" id="ARBA00063220"/>
    </source>
</evidence>
<reference evidence="31" key="3">
    <citation type="submission" date="2025-09" db="UniProtKB">
        <authorList>
            <consortium name="Ensembl"/>
        </authorList>
    </citation>
    <scope>IDENTIFICATION</scope>
</reference>
<accession>A0A7N5JXA9</accession>
<evidence type="ECO:0000256" key="4">
    <source>
        <dbReference type="ARBA" id="ARBA00008212"/>
    </source>
</evidence>
<evidence type="ECO:0000256" key="17">
    <source>
        <dbReference type="ARBA" id="ARBA00022843"/>
    </source>
</evidence>
<keyword evidence="29" id="KW-0472">Membrane</keyword>
<dbReference type="FunFam" id="3.30.40.10:FF:000343">
    <property type="entry name" value="E3 SUMO-protein ligase NSE2 isoform X1"/>
    <property type="match status" value="1"/>
</dbReference>
<feature type="region of interest" description="Disordered" evidence="28">
    <location>
        <begin position="170"/>
        <end position="218"/>
    </location>
</feature>
<keyword evidence="32" id="KW-1185">Reference proteome</keyword>
<protein>
    <recommendedName>
        <fullName evidence="5">E3 SUMO-protein ligase NSE2</fullName>
    </recommendedName>
    <alternativeName>
        <fullName evidence="24">E3 SUMO-protein transferase NSE2</fullName>
    </alternativeName>
    <alternativeName>
        <fullName evidence="25">Non-structural maintenance of chromosomes element 2 homolog</fullName>
    </alternativeName>
</protein>
<dbReference type="GO" id="GO:0030915">
    <property type="term" value="C:Smc5-Smc6 complex"/>
    <property type="evidence" value="ECO:0007669"/>
    <property type="project" value="Ensembl"/>
</dbReference>
<feature type="compositionally biased region" description="Basic and acidic residues" evidence="28">
    <location>
        <begin position="170"/>
        <end position="210"/>
    </location>
</feature>
<dbReference type="CDD" id="cd16651">
    <property type="entry name" value="SPL-RING_NSE2"/>
    <property type="match status" value="1"/>
</dbReference>
<dbReference type="Gene3D" id="3.30.40.10">
    <property type="entry name" value="Zinc/RING finger domain, C3HC4 (zinc finger)"/>
    <property type="match status" value="1"/>
</dbReference>
<dbReference type="GO" id="GO:0000722">
    <property type="term" value="P:telomere maintenance via recombination"/>
    <property type="evidence" value="ECO:0007669"/>
    <property type="project" value="Ensembl"/>
</dbReference>
<evidence type="ECO:0000256" key="18">
    <source>
        <dbReference type="ARBA" id="ARBA00022895"/>
    </source>
</evidence>
<reference evidence="31 32" key="1">
    <citation type="journal article" date="2010" name="Nature">
        <title>The sequence and de novo assembly of the giant panda genome.</title>
        <authorList>
            <person name="Li R."/>
            <person name="Fan W."/>
            <person name="Tian G."/>
            <person name="Zhu H."/>
            <person name="He L."/>
            <person name="Cai J."/>
            <person name="Huang Q."/>
            <person name="Cai Q."/>
            <person name="Li B."/>
            <person name="Bai Y."/>
            <person name="Zhang Z."/>
            <person name="Zhang Y."/>
            <person name="Wang W."/>
            <person name="Li J."/>
            <person name="Wei F."/>
            <person name="Li H."/>
            <person name="Jian M."/>
            <person name="Li J."/>
            <person name="Zhang Z."/>
            <person name="Nielsen R."/>
            <person name="Li D."/>
            <person name="Gu W."/>
            <person name="Yang Z."/>
            <person name="Xuan Z."/>
            <person name="Ryder O.A."/>
            <person name="Leung F.C."/>
            <person name="Zhou Y."/>
            <person name="Cao J."/>
            <person name="Sun X."/>
            <person name="Fu Y."/>
            <person name="Fang X."/>
            <person name="Guo X."/>
            <person name="Wang B."/>
            <person name="Hou R."/>
            <person name="Shen F."/>
            <person name="Mu B."/>
            <person name="Ni P."/>
            <person name="Lin R."/>
            <person name="Qian W."/>
            <person name="Wang G."/>
            <person name="Yu C."/>
            <person name="Nie W."/>
            <person name="Wang J."/>
            <person name="Wu Z."/>
            <person name="Liang H."/>
            <person name="Min J."/>
            <person name="Wu Q."/>
            <person name="Cheng S."/>
            <person name="Ruan J."/>
            <person name="Wang M."/>
            <person name="Shi Z."/>
            <person name="Wen M."/>
            <person name="Liu B."/>
            <person name="Ren X."/>
            <person name="Zheng H."/>
            <person name="Dong D."/>
            <person name="Cook K."/>
            <person name="Shan G."/>
            <person name="Zhang H."/>
            <person name="Kosiol C."/>
            <person name="Xie X."/>
            <person name="Lu Z."/>
            <person name="Zheng H."/>
            <person name="Li Y."/>
            <person name="Steiner C.C."/>
            <person name="Lam T.T."/>
            <person name="Lin S."/>
            <person name="Zhang Q."/>
            <person name="Li G."/>
            <person name="Tian J."/>
            <person name="Gong T."/>
            <person name="Liu H."/>
            <person name="Zhang D."/>
            <person name="Fang L."/>
            <person name="Ye C."/>
            <person name="Zhang J."/>
            <person name="Hu W."/>
            <person name="Xu A."/>
            <person name="Ren Y."/>
            <person name="Zhang G."/>
            <person name="Bruford M.W."/>
            <person name="Li Q."/>
            <person name="Ma L."/>
            <person name="Guo Y."/>
            <person name="An N."/>
            <person name="Hu Y."/>
            <person name="Zheng Y."/>
            <person name="Shi Y."/>
            <person name="Li Z."/>
            <person name="Liu Q."/>
            <person name="Chen Y."/>
            <person name="Zhao J."/>
            <person name="Qu N."/>
            <person name="Zhao S."/>
            <person name="Tian F."/>
            <person name="Wang X."/>
            <person name="Wang H."/>
            <person name="Xu L."/>
            <person name="Liu X."/>
            <person name="Vinar T."/>
            <person name="Wang Y."/>
            <person name="Lam T.W."/>
            <person name="Yiu S.M."/>
            <person name="Liu S."/>
            <person name="Zhang H."/>
            <person name="Li D."/>
            <person name="Huang Y."/>
            <person name="Wang X."/>
            <person name="Yang G."/>
            <person name="Jiang Z."/>
            <person name="Wang J."/>
            <person name="Qin N."/>
            <person name="Li L."/>
            <person name="Li J."/>
            <person name="Bolund L."/>
            <person name="Kristiansen K."/>
            <person name="Wong G.K."/>
            <person name="Olson M."/>
            <person name="Zhang X."/>
            <person name="Li S."/>
            <person name="Yang H."/>
            <person name="Wang J."/>
            <person name="Wang J."/>
        </authorList>
    </citation>
    <scope>NUCLEOTIDE SEQUENCE [LARGE SCALE GENOMIC DNA]</scope>
</reference>
<dbReference type="AlphaFoldDB" id="A0A7N5JXA9"/>
<evidence type="ECO:0000256" key="5">
    <source>
        <dbReference type="ARBA" id="ARBA00020923"/>
    </source>
</evidence>
<keyword evidence="7" id="KW-1017">Isopeptide bond</keyword>
<dbReference type="GeneTree" id="ENSGT00390000013961"/>
<dbReference type="InterPro" id="IPR003613">
    <property type="entry name" value="Ubox_domain"/>
</dbReference>
<keyword evidence="12" id="KW-0227">DNA damage</keyword>
<evidence type="ECO:0000256" key="3">
    <source>
        <dbReference type="ARBA" id="ARBA00004718"/>
    </source>
</evidence>
<evidence type="ECO:0000313" key="31">
    <source>
        <dbReference type="Ensembl" id="ENSAMEP00000031742.1"/>
    </source>
</evidence>
<gene>
    <name evidence="31" type="primary">NSMCE2</name>
</gene>
<evidence type="ECO:0000256" key="11">
    <source>
        <dbReference type="ARBA" id="ARBA00022723"/>
    </source>
</evidence>
<dbReference type="GO" id="GO:0000781">
    <property type="term" value="C:chromosome, telomeric region"/>
    <property type="evidence" value="ECO:0007669"/>
    <property type="project" value="UniProtKB-SubCell"/>
</dbReference>
<keyword evidence="14" id="KW-0498">Mitosis</keyword>
<evidence type="ECO:0000256" key="20">
    <source>
        <dbReference type="ARBA" id="ARBA00023172"/>
    </source>
</evidence>
<keyword evidence="9" id="KW-0132">Cell division</keyword>
<evidence type="ECO:0000256" key="19">
    <source>
        <dbReference type="ARBA" id="ARBA00022990"/>
    </source>
</evidence>
<name>A0A7N5JXA9_AILME</name>
<keyword evidence="23" id="KW-0131">Cell cycle</keyword>
<keyword evidence="6" id="KW-0158">Chromosome</keyword>
<evidence type="ECO:0000256" key="1">
    <source>
        <dbReference type="ARBA" id="ARBA00004322"/>
    </source>
</evidence>
<dbReference type="SUPFAM" id="SSF57850">
    <property type="entry name" value="RING/U-box"/>
    <property type="match status" value="1"/>
</dbReference>
<keyword evidence="29" id="KW-0812">Transmembrane</keyword>
<dbReference type="GO" id="GO:0008270">
    <property type="term" value="F:zinc ion binding"/>
    <property type="evidence" value="ECO:0007669"/>
    <property type="project" value="UniProtKB-KW"/>
</dbReference>
<evidence type="ECO:0000256" key="7">
    <source>
        <dbReference type="ARBA" id="ARBA00022499"/>
    </source>
</evidence>
<dbReference type="PROSITE" id="PS51044">
    <property type="entry name" value="ZF_SP_RING"/>
    <property type="match status" value="1"/>
</dbReference>